<reference evidence="1" key="1">
    <citation type="journal article" date="2008" name="ISME J.">
        <title>Genomic patterns of recombination, clonal divergence and environment in marine microbial populations.</title>
        <authorList>
            <person name="Konstantinidis K.T."/>
            <person name="Delong E.F."/>
        </authorList>
    </citation>
    <scope>NUCLEOTIDE SEQUENCE</scope>
</reference>
<evidence type="ECO:0008006" key="2">
    <source>
        <dbReference type="Google" id="ProtNLM"/>
    </source>
</evidence>
<proteinExistence type="predicted"/>
<gene>
    <name evidence="1" type="ORF">ALOHA_HF4000APKG7H23ctg3g20</name>
</gene>
<dbReference type="SUPFAM" id="SSF55486">
    <property type="entry name" value="Metalloproteases ('zincins'), catalytic domain"/>
    <property type="match status" value="1"/>
</dbReference>
<evidence type="ECO:0000313" key="1">
    <source>
        <dbReference type="EMBL" id="ABZ09355.1"/>
    </source>
</evidence>
<name>B3T9U6_9ZZZZ</name>
<dbReference type="InterPro" id="IPR010428">
    <property type="entry name" value="Zincin_1"/>
</dbReference>
<sequence length="121" mass="13931">MRQREFEELVRWALEELPEEFLSHIDNVDVLVLDWPTQRQIRANGLGPGDTLFGLYEGVPLTERSGYNLVPPDTITIFQRPIEAACRTPEEIVTQVHHTVVHEFAHHFGISDEQLEEWGVA</sequence>
<organism evidence="1">
    <name type="scientific">uncultured marine microorganism HF4000_APKG7H23</name>
    <dbReference type="NCBI Taxonomy" id="455551"/>
    <lineage>
        <taxon>unclassified sequences</taxon>
        <taxon>environmental samples</taxon>
    </lineage>
</organism>
<dbReference type="AlphaFoldDB" id="B3T9U6"/>
<protein>
    <recommendedName>
        <fullName evidence="2">Metallopeptidase family protein</fullName>
    </recommendedName>
</protein>
<dbReference type="EMBL" id="EU016649">
    <property type="protein sequence ID" value="ABZ09355.1"/>
    <property type="molecule type" value="Genomic_DNA"/>
</dbReference>
<dbReference type="Gene3D" id="3.30.2010.20">
    <property type="match status" value="1"/>
</dbReference>
<dbReference type="InterPro" id="IPR038555">
    <property type="entry name" value="Zincin_1_sf"/>
</dbReference>
<accession>B3T9U6</accession>
<dbReference type="Pfam" id="PF06262">
    <property type="entry name" value="Zincin_1"/>
    <property type="match status" value="1"/>
</dbReference>
<dbReference type="CDD" id="cd12952">
    <property type="entry name" value="MMP_ACEL2062"/>
    <property type="match status" value="1"/>
</dbReference>